<dbReference type="InterPro" id="IPR036407">
    <property type="entry name" value="DM_DNA-bd_sf"/>
</dbReference>
<reference evidence="11" key="1">
    <citation type="journal article" date="2009" name="Science">
        <title>Genome sequence, comparative analysis, and population genetics of the domestic horse.</title>
        <authorList>
            <consortium name="Broad Institute Genome Sequencing Platform"/>
            <consortium name="Broad Institute Whole Genome Assembly Team"/>
            <person name="Wade C.M."/>
            <person name="Giulotto E."/>
            <person name="Sigurdsson S."/>
            <person name="Zoli M."/>
            <person name="Gnerre S."/>
            <person name="Imsland F."/>
            <person name="Lear T.L."/>
            <person name="Adelson D.L."/>
            <person name="Bailey E."/>
            <person name="Bellone R.R."/>
            <person name="Bloecker H."/>
            <person name="Distl O."/>
            <person name="Edgar R.C."/>
            <person name="Garber M."/>
            <person name="Leeb T."/>
            <person name="Mauceli E."/>
            <person name="MacLeod J.N."/>
            <person name="Penedo M.C.T."/>
            <person name="Raison J.M."/>
            <person name="Sharpe T."/>
            <person name="Vogel J."/>
            <person name="Andersson L."/>
            <person name="Antczak D.F."/>
            <person name="Biagi T."/>
            <person name="Binns M.M."/>
            <person name="Chowdhary B.P."/>
            <person name="Coleman S.J."/>
            <person name="Della Valle G."/>
            <person name="Fryc S."/>
            <person name="Guerin G."/>
            <person name="Hasegawa T."/>
            <person name="Hill E.W."/>
            <person name="Jurka J."/>
            <person name="Kiialainen A."/>
            <person name="Lindgren G."/>
            <person name="Liu J."/>
            <person name="Magnani E."/>
            <person name="Mickelson J.R."/>
            <person name="Murray J."/>
            <person name="Nergadze S.G."/>
            <person name="Onofrio R."/>
            <person name="Pedroni S."/>
            <person name="Piras M.F."/>
            <person name="Raudsepp T."/>
            <person name="Rocchi M."/>
            <person name="Roeed K.H."/>
            <person name="Ryder O.A."/>
            <person name="Searle S."/>
            <person name="Skow L."/>
            <person name="Swinburne J.E."/>
            <person name="Syvaenen A.C."/>
            <person name="Tozaki T."/>
            <person name="Valberg S.J."/>
            <person name="Vaudin M."/>
            <person name="White J.R."/>
            <person name="Zody M.C."/>
            <person name="Lander E.S."/>
            <person name="Lindblad-Toh K."/>
        </authorList>
    </citation>
    <scope>NUCLEOTIDE SEQUENCE [LARGE SCALE GENOMIC DNA]</scope>
    <source>
        <strain evidence="11">Thoroughbred</strain>
    </source>
</reference>
<evidence type="ECO:0000313" key="12">
    <source>
        <dbReference type="Proteomes" id="UP000002281"/>
    </source>
</evidence>
<evidence type="ECO:0000256" key="1">
    <source>
        <dbReference type="ARBA" id="ARBA00006834"/>
    </source>
</evidence>
<dbReference type="Pfam" id="PF00751">
    <property type="entry name" value="DM"/>
    <property type="match status" value="1"/>
</dbReference>
<dbReference type="GO" id="GO:0043565">
    <property type="term" value="F:sequence-specific DNA binding"/>
    <property type="evidence" value="ECO:0007669"/>
    <property type="project" value="InterPro"/>
</dbReference>
<proteinExistence type="inferred from homology"/>
<comment type="similarity">
    <text evidence="1">Belongs to the DMRT family.</text>
</comment>
<dbReference type="PaxDb" id="9796-ENSECAP00000041052"/>
<comment type="subcellular location">
    <subcellularLocation>
        <location evidence="8">Nucleus</location>
    </subcellularLocation>
</comment>
<dbReference type="Pfam" id="PF15791">
    <property type="entry name" value="DMRT-like"/>
    <property type="match status" value="1"/>
</dbReference>
<sequence length="265" mass="28755">MPLRLILRTMDPNEMPAVHCCPSDSTKGLGTGFPWGIKIVPRRAIILCARCHNHGITDQIKDHEHCCLFQTCKCHKCVRFSQHCTVSPAESALKREQRVHLKRHLAQGLIRSGAAPPKAHRRVEKLAIQGGVPSKLPRDSADWSGPRIFVSILDSSTLEEATNNFTFQGAPQAPYSAQHAPKASDRDLGPASSEWQRKLEAAEALLTLRYSSQAPSGSTSLLQPCAAPAPAGDRGLQPPSPSPRPRLVSSISLPIGHLGCISLLK</sequence>
<evidence type="ECO:0000256" key="7">
    <source>
        <dbReference type="ARBA" id="ARBA00023242"/>
    </source>
</evidence>
<evidence type="ECO:0000256" key="3">
    <source>
        <dbReference type="ARBA" id="ARBA00022833"/>
    </source>
</evidence>
<dbReference type="PROSITE" id="PS40000">
    <property type="entry name" value="DM_1"/>
    <property type="match status" value="1"/>
</dbReference>
<evidence type="ECO:0000256" key="2">
    <source>
        <dbReference type="ARBA" id="ARBA00022723"/>
    </source>
</evidence>
<evidence type="ECO:0000259" key="10">
    <source>
        <dbReference type="PROSITE" id="PS50809"/>
    </source>
</evidence>
<dbReference type="InParanoid" id="A0A3Q2H1G8"/>
<dbReference type="GO" id="GO:0005634">
    <property type="term" value="C:nucleus"/>
    <property type="evidence" value="ECO:0000318"/>
    <property type="project" value="GO_Central"/>
</dbReference>
<dbReference type="GeneTree" id="ENSGT00940000163063"/>
<dbReference type="InterPro" id="IPR001275">
    <property type="entry name" value="DM_DNA-bd"/>
</dbReference>
<keyword evidence="3 8" id="KW-0862">Zinc</keyword>
<evidence type="ECO:0000256" key="9">
    <source>
        <dbReference type="SAM" id="MobiDB-lite"/>
    </source>
</evidence>
<reference evidence="11" key="3">
    <citation type="submission" date="2025-09" db="UniProtKB">
        <authorList>
            <consortium name="Ensembl"/>
        </authorList>
    </citation>
    <scope>IDENTIFICATION</scope>
    <source>
        <strain evidence="11">Thoroughbred</strain>
    </source>
</reference>
<keyword evidence="12" id="KW-1185">Reference proteome</keyword>
<evidence type="ECO:0000313" key="11">
    <source>
        <dbReference type="Ensembl" id="ENSECAP00000041052.2"/>
    </source>
</evidence>
<dbReference type="InterPro" id="IPR031577">
    <property type="entry name" value="DMRT-C1/C2_C"/>
</dbReference>
<dbReference type="InterPro" id="IPR026607">
    <property type="entry name" value="DMRT"/>
</dbReference>
<name>A0A3Q2H1G8_HORSE</name>
<dbReference type="Bgee" id="ENSECAG00000030559">
    <property type="expression patterns" value="Expressed in trophoblast"/>
</dbReference>
<organism evidence="11 12">
    <name type="scientific">Equus caballus</name>
    <name type="common">Horse</name>
    <dbReference type="NCBI Taxonomy" id="9796"/>
    <lineage>
        <taxon>Eukaryota</taxon>
        <taxon>Metazoa</taxon>
        <taxon>Chordata</taxon>
        <taxon>Craniata</taxon>
        <taxon>Vertebrata</taxon>
        <taxon>Euteleostomi</taxon>
        <taxon>Mammalia</taxon>
        <taxon>Eutheria</taxon>
        <taxon>Laurasiatheria</taxon>
        <taxon>Perissodactyla</taxon>
        <taxon>Equidae</taxon>
        <taxon>Equus</taxon>
    </lineage>
</organism>
<evidence type="ECO:0000256" key="6">
    <source>
        <dbReference type="ARBA" id="ARBA00023163"/>
    </source>
</evidence>
<keyword evidence="4" id="KW-0805">Transcription regulation</keyword>
<dbReference type="Proteomes" id="UP000002281">
    <property type="component" value="Unplaced"/>
</dbReference>
<dbReference type="Ensembl" id="ENSECAT00000051109.3">
    <property type="protein sequence ID" value="ENSECAP00000041052.2"/>
    <property type="gene ID" value="ENSECAG00000030559.3"/>
</dbReference>
<dbReference type="PANTHER" id="PTHR12322:SF17">
    <property type="entry name" value="DM DOMAIN-CONTAINING PROTEIN"/>
    <property type="match status" value="1"/>
</dbReference>
<feature type="DNA-binding region" description="DM" evidence="8">
    <location>
        <begin position="48"/>
        <end position="95"/>
    </location>
</feature>
<feature type="domain" description="DM" evidence="10">
    <location>
        <begin position="48"/>
        <end position="95"/>
    </location>
</feature>
<dbReference type="AlphaFoldDB" id="A0A3Q2H1G8"/>
<feature type="region of interest" description="Disordered" evidence="9">
    <location>
        <begin position="215"/>
        <end position="248"/>
    </location>
</feature>
<keyword evidence="2 8" id="KW-0479">Metal-binding</keyword>
<dbReference type="Gene3D" id="4.10.1040.10">
    <property type="entry name" value="DM DNA-binding domain"/>
    <property type="match status" value="1"/>
</dbReference>
<keyword evidence="7 8" id="KW-0539">Nucleus</keyword>
<protein>
    <recommendedName>
        <fullName evidence="10">DM domain-containing protein</fullName>
    </recommendedName>
</protein>
<feature type="region of interest" description="Disordered" evidence="9">
    <location>
        <begin position="169"/>
        <end position="193"/>
    </location>
</feature>
<evidence type="ECO:0000256" key="4">
    <source>
        <dbReference type="ARBA" id="ARBA00023015"/>
    </source>
</evidence>
<evidence type="ECO:0000256" key="8">
    <source>
        <dbReference type="PROSITE-ProRule" id="PRU00070"/>
    </source>
</evidence>
<keyword evidence="5 8" id="KW-0238">DNA-binding</keyword>
<dbReference type="SUPFAM" id="SSF82927">
    <property type="entry name" value="Cysteine-rich DNA binding domain, (DM domain)"/>
    <property type="match status" value="1"/>
</dbReference>
<accession>A0A3Q2H1G8</accession>
<dbReference type="PANTHER" id="PTHR12322">
    <property type="entry name" value="DOUBLESEX AND MAB-3 RELATED TRANSCRIPTION FACTOR DMRT"/>
    <property type="match status" value="1"/>
</dbReference>
<reference evidence="11" key="2">
    <citation type="submission" date="2025-08" db="UniProtKB">
        <authorList>
            <consortium name="Ensembl"/>
        </authorList>
    </citation>
    <scope>IDENTIFICATION</scope>
    <source>
        <strain evidence="11">Thoroughbred</strain>
    </source>
</reference>
<dbReference type="GO" id="GO:0006355">
    <property type="term" value="P:regulation of DNA-templated transcription"/>
    <property type="evidence" value="ECO:0007669"/>
    <property type="project" value="InterPro"/>
</dbReference>
<evidence type="ECO:0000256" key="5">
    <source>
        <dbReference type="ARBA" id="ARBA00023125"/>
    </source>
</evidence>
<dbReference type="GO" id="GO:0046872">
    <property type="term" value="F:metal ion binding"/>
    <property type="evidence" value="ECO:0007669"/>
    <property type="project" value="UniProtKB-KW"/>
</dbReference>
<keyword evidence="6" id="KW-0804">Transcription</keyword>
<dbReference type="STRING" id="9796.ENSECAP00000041052"/>
<dbReference type="PROSITE" id="PS50809">
    <property type="entry name" value="DM_2"/>
    <property type="match status" value="1"/>
</dbReference>